<evidence type="ECO:0000256" key="2">
    <source>
        <dbReference type="SAM" id="Coils"/>
    </source>
</evidence>
<protein>
    <submittedName>
        <fullName evidence="3">Phage shock protein A</fullName>
    </submittedName>
</protein>
<sequence length="229" mass="25521">MDDAKRQMQEMHARNRERAVVAITQKNNLQNQVDDLQKTVDNLQAKAEFALKRGDRELALQLLKEKQSYEQSLVSAKETLAQAIETSEQVKVAIKREEEQIRQKTAEALALKAKWKQAQIQSEMEKQLQGMGSWEDHNNVFNQAKSKINNKLNEAKAMNEIGQTNVESRLRQLEVTEADVVAQSELEALEAKLGLAAPIAQTTTAPTNEIEAELARLEQKVGGSGGTGS</sequence>
<organism evidence="3 4">
    <name type="scientific">Armatimonas rosea</name>
    <dbReference type="NCBI Taxonomy" id="685828"/>
    <lineage>
        <taxon>Bacteria</taxon>
        <taxon>Bacillati</taxon>
        <taxon>Armatimonadota</taxon>
        <taxon>Armatimonadia</taxon>
        <taxon>Armatimonadales</taxon>
        <taxon>Armatimonadaceae</taxon>
        <taxon>Armatimonas</taxon>
    </lineage>
</organism>
<dbReference type="InterPro" id="IPR007157">
    <property type="entry name" value="PspA_VIPP1"/>
</dbReference>
<dbReference type="EMBL" id="JACHGW010000003">
    <property type="protein sequence ID" value="MBB6051474.1"/>
    <property type="molecule type" value="Genomic_DNA"/>
</dbReference>
<dbReference type="PANTHER" id="PTHR31088">
    <property type="entry name" value="MEMBRANE-ASSOCIATED PROTEIN VIPP1, CHLOROPLASTIC"/>
    <property type="match status" value="1"/>
</dbReference>
<keyword evidence="2" id="KW-0175">Coiled coil</keyword>
<name>A0A7W9SSQ7_ARMRO</name>
<proteinExistence type="inferred from homology"/>
<evidence type="ECO:0000313" key="3">
    <source>
        <dbReference type="EMBL" id="MBB6051474.1"/>
    </source>
</evidence>
<gene>
    <name evidence="3" type="ORF">HNQ39_003284</name>
</gene>
<keyword evidence="4" id="KW-1185">Reference proteome</keyword>
<dbReference type="Proteomes" id="UP000520814">
    <property type="component" value="Unassembled WGS sequence"/>
</dbReference>
<dbReference type="Pfam" id="PF04012">
    <property type="entry name" value="PspA_IM30"/>
    <property type="match status" value="1"/>
</dbReference>
<feature type="coiled-coil region" evidence="2">
    <location>
        <begin position="19"/>
        <end position="114"/>
    </location>
</feature>
<dbReference type="AlphaFoldDB" id="A0A7W9SSQ7"/>
<comment type="caution">
    <text evidence="3">The sequence shown here is derived from an EMBL/GenBank/DDBJ whole genome shotgun (WGS) entry which is preliminary data.</text>
</comment>
<evidence type="ECO:0000313" key="4">
    <source>
        <dbReference type="Proteomes" id="UP000520814"/>
    </source>
</evidence>
<accession>A0A7W9SSQ7</accession>
<comment type="similarity">
    <text evidence="1">Belongs to the PspA/Vipp/IM30 family.</text>
</comment>
<evidence type="ECO:0000256" key="1">
    <source>
        <dbReference type="ARBA" id="ARBA00043985"/>
    </source>
</evidence>
<dbReference type="PANTHER" id="PTHR31088:SF6">
    <property type="entry name" value="PHAGE SHOCK PROTEIN A"/>
    <property type="match status" value="1"/>
</dbReference>
<reference evidence="3 4" key="1">
    <citation type="submission" date="2020-08" db="EMBL/GenBank/DDBJ databases">
        <title>Genomic Encyclopedia of Type Strains, Phase IV (KMG-IV): sequencing the most valuable type-strain genomes for metagenomic binning, comparative biology and taxonomic classification.</title>
        <authorList>
            <person name="Goeker M."/>
        </authorList>
    </citation>
    <scope>NUCLEOTIDE SEQUENCE [LARGE SCALE GENOMIC DNA]</scope>
    <source>
        <strain evidence="3 4">DSM 23562</strain>
    </source>
</reference>